<dbReference type="Proteomes" id="UP001151529">
    <property type="component" value="Unassembled WGS sequence"/>
</dbReference>
<feature type="compositionally biased region" description="Basic and acidic residues" evidence="1">
    <location>
        <begin position="197"/>
        <end position="218"/>
    </location>
</feature>
<keyword evidence="3" id="KW-1185">Reference proteome</keyword>
<sequence length="280" mass="31160">MDAAKARSHKNQPPKPQTSTWADRVKVTEARTRFTLDPIPRCVEEGKLEITADMLSDQAEQWDRCMGSGYSDSKLRNKCKSEPYTTNFEITTPFSKDPLRIDVEYEWRPARCDKCRLFGHVCPKEKLSEENKEKEGKEGSAKAQEEHEPLTKASAASQDKQNEDNNPQEPQTKVSATEKSAVGTSKKIWSFMGQSASEDHIPTGDARRVQKGKMKEGDTLMCIANQMDPLLNQSKQGEEESSVSSTAQGSNSHTGDTSPMAFTKVRKKGGSKKNKGATRL</sequence>
<name>A0A9Q0SAT2_SALVM</name>
<feature type="region of interest" description="Disordered" evidence="1">
    <location>
        <begin position="127"/>
        <end position="280"/>
    </location>
</feature>
<feature type="compositionally biased region" description="Polar residues" evidence="1">
    <location>
        <begin position="242"/>
        <end position="257"/>
    </location>
</feature>
<feature type="compositionally biased region" description="Basic and acidic residues" evidence="1">
    <location>
        <begin position="127"/>
        <end position="150"/>
    </location>
</feature>
<protein>
    <submittedName>
        <fullName evidence="2">Uncharacterized protein</fullName>
    </submittedName>
</protein>
<dbReference type="OrthoDB" id="10595709at2759"/>
<feature type="compositionally biased region" description="Polar residues" evidence="1">
    <location>
        <begin position="154"/>
        <end position="178"/>
    </location>
</feature>
<feature type="region of interest" description="Disordered" evidence="1">
    <location>
        <begin position="1"/>
        <end position="22"/>
    </location>
</feature>
<evidence type="ECO:0000256" key="1">
    <source>
        <dbReference type="SAM" id="MobiDB-lite"/>
    </source>
</evidence>
<proteinExistence type="predicted"/>
<evidence type="ECO:0000313" key="3">
    <source>
        <dbReference type="Proteomes" id="UP001151529"/>
    </source>
</evidence>
<accession>A0A9Q0SAT2</accession>
<feature type="compositionally biased region" description="Basic residues" evidence="1">
    <location>
        <begin position="1"/>
        <end position="12"/>
    </location>
</feature>
<feature type="compositionally biased region" description="Basic residues" evidence="1">
    <location>
        <begin position="264"/>
        <end position="280"/>
    </location>
</feature>
<gene>
    <name evidence="2" type="ORF">OIU85_019859</name>
</gene>
<comment type="caution">
    <text evidence="2">The sequence shown here is derived from an EMBL/GenBank/DDBJ whole genome shotgun (WGS) entry which is preliminary data.</text>
</comment>
<dbReference type="EMBL" id="JAPFFL010000341">
    <property type="protein sequence ID" value="KAJ6670055.1"/>
    <property type="molecule type" value="Genomic_DNA"/>
</dbReference>
<reference evidence="2 3" key="1">
    <citation type="journal article" date="2023" name="Int. J. Mol. Sci.">
        <title>De Novo Assembly and Annotation of 11 Diverse Shrub Willow (Salix) Genomes Reveals Novel Gene Organization in Sex-Linked Regions.</title>
        <authorList>
            <person name="Hyden B."/>
            <person name="Feng K."/>
            <person name="Yates T.B."/>
            <person name="Jawdy S."/>
            <person name="Cereghino C."/>
            <person name="Smart L.B."/>
            <person name="Muchero W."/>
        </authorList>
    </citation>
    <scope>NUCLEOTIDE SEQUENCE [LARGE SCALE GENOMIC DNA]</scope>
    <source>
        <tissue evidence="2">Shoot tip</tissue>
    </source>
</reference>
<evidence type="ECO:0000313" key="2">
    <source>
        <dbReference type="EMBL" id="KAJ6670055.1"/>
    </source>
</evidence>
<dbReference type="AlphaFoldDB" id="A0A9Q0SAT2"/>
<organism evidence="2 3">
    <name type="scientific">Salix viminalis</name>
    <name type="common">Common osier</name>
    <name type="synonym">Basket willow</name>
    <dbReference type="NCBI Taxonomy" id="40686"/>
    <lineage>
        <taxon>Eukaryota</taxon>
        <taxon>Viridiplantae</taxon>
        <taxon>Streptophyta</taxon>
        <taxon>Embryophyta</taxon>
        <taxon>Tracheophyta</taxon>
        <taxon>Spermatophyta</taxon>
        <taxon>Magnoliopsida</taxon>
        <taxon>eudicotyledons</taxon>
        <taxon>Gunneridae</taxon>
        <taxon>Pentapetalae</taxon>
        <taxon>rosids</taxon>
        <taxon>fabids</taxon>
        <taxon>Malpighiales</taxon>
        <taxon>Salicaceae</taxon>
        <taxon>Saliceae</taxon>
        <taxon>Salix</taxon>
    </lineage>
</organism>